<dbReference type="Pfam" id="PF03645">
    <property type="entry name" value="Tctex-1"/>
    <property type="match status" value="1"/>
</dbReference>
<dbReference type="EMBL" id="NEDP02001496">
    <property type="protein sequence ID" value="OWF53177.1"/>
    <property type="molecule type" value="Genomic_DNA"/>
</dbReference>
<dbReference type="InterPro" id="IPR038586">
    <property type="entry name" value="Tctex-1-like_sf"/>
</dbReference>
<comment type="caution">
    <text evidence="3">The sequence shown here is derived from an EMBL/GenBank/DDBJ whole genome shotgun (WGS) entry which is preliminary data.</text>
</comment>
<dbReference type="STRING" id="6573.A0A210QWQ4"/>
<keyword evidence="4" id="KW-1185">Reference proteome</keyword>
<gene>
    <name evidence="3" type="ORF">KP79_PYT06980</name>
</gene>
<reference evidence="3 4" key="1">
    <citation type="journal article" date="2017" name="Nat. Ecol. Evol.">
        <title>Scallop genome provides insights into evolution of bilaterian karyotype and development.</title>
        <authorList>
            <person name="Wang S."/>
            <person name="Zhang J."/>
            <person name="Jiao W."/>
            <person name="Li J."/>
            <person name="Xun X."/>
            <person name="Sun Y."/>
            <person name="Guo X."/>
            <person name="Huan P."/>
            <person name="Dong B."/>
            <person name="Zhang L."/>
            <person name="Hu X."/>
            <person name="Sun X."/>
            <person name="Wang J."/>
            <person name="Zhao C."/>
            <person name="Wang Y."/>
            <person name="Wang D."/>
            <person name="Huang X."/>
            <person name="Wang R."/>
            <person name="Lv J."/>
            <person name="Li Y."/>
            <person name="Zhang Z."/>
            <person name="Liu B."/>
            <person name="Lu W."/>
            <person name="Hui Y."/>
            <person name="Liang J."/>
            <person name="Zhou Z."/>
            <person name="Hou R."/>
            <person name="Li X."/>
            <person name="Liu Y."/>
            <person name="Li H."/>
            <person name="Ning X."/>
            <person name="Lin Y."/>
            <person name="Zhao L."/>
            <person name="Xing Q."/>
            <person name="Dou J."/>
            <person name="Li Y."/>
            <person name="Mao J."/>
            <person name="Guo H."/>
            <person name="Dou H."/>
            <person name="Li T."/>
            <person name="Mu C."/>
            <person name="Jiang W."/>
            <person name="Fu Q."/>
            <person name="Fu X."/>
            <person name="Miao Y."/>
            <person name="Liu J."/>
            <person name="Yu Q."/>
            <person name="Li R."/>
            <person name="Liao H."/>
            <person name="Li X."/>
            <person name="Kong Y."/>
            <person name="Jiang Z."/>
            <person name="Chourrout D."/>
            <person name="Li R."/>
            <person name="Bao Z."/>
        </authorList>
    </citation>
    <scope>NUCLEOTIDE SEQUENCE [LARGE SCALE GENOMIC DNA]</scope>
    <source>
        <strain evidence="3 4">PY_sf001</strain>
    </source>
</reference>
<dbReference type="Proteomes" id="UP000242188">
    <property type="component" value="Unassembled WGS sequence"/>
</dbReference>
<sequence>MGDAKTILKTKKLAPPKMTGGGQKTTQKETYEKRVLDTRSEISGDVVGKVILHDHQRLENTYKMVPDEEQRFKTFKVENLMKDMLKQRLDGITYNGPQCGIIAKELSADIKLKVKDLKWSRHKVVVQVLVGQDLEQSVNFGSRCLWDKNNDTYACARYTNENVFAVAACFGIYYE</sequence>
<dbReference type="GO" id="GO:0007018">
    <property type="term" value="P:microtubule-based movement"/>
    <property type="evidence" value="ECO:0007669"/>
    <property type="project" value="TreeGrafter"/>
</dbReference>
<comment type="similarity">
    <text evidence="1">Belongs to the dynein light chain Tctex-type family.</text>
</comment>
<accession>A0A210QWQ4</accession>
<organism evidence="3 4">
    <name type="scientific">Mizuhopecten yessoensis</name>
    <name type="common">Japanese scallop</name>
    <name type="synonym">Patinopecten yessoensis</name>
    <dbReference type="NCBI Taxonomy" id="6573"/>
    <lineage>
        <taxon>Eukaryota</taxon>
        <taxon>Metazoa</taxon>
        <taxon>Spiralia</taxon>
        <taxon>Lophotrochozoa</taxon>
        <taxon>Mollusca</taxon>
        <taxon>Bivalvia</taxon>
        <taxon>Autobranchia</taxon>
        <taxon>Pteriomorphia</taxon>
        <taxon>Pectinida</taxon>
        <taxon>Pectinoidea</taxon>
        <taxon>Pectinidae</taxon>
        <taxon>Mizuhopecten</taxon>
    </lineage>
</organism>
<dbReference type="GO" id="GO:0005737">
    <property type="term" value="C:cytoplasm"/>
    <property type="evidence" value="ECO:0007669"/>
    <property type="project" value="TreeGrafter"/>
</dbReference>
<dbReference type="OrthoDB" id="10248487at2759"/>
<evidence type="ECO:0000313" key="4">
    <source>
        <dbReference type="Proteomes" id="UP000242188"/>
    </source>
</evidence>
<dbReference type="AlphaFoldDB" id="A0A210QWQ4"/>
<dbReference type="GO" id="GO:0005868">
    <property type="term" value="C:cytoplasmic dynein complex"/>
    <property type="evidence" value="ECO:0007669"/>
    <property type="project" value="TreeGrafter"/>
</dbReference>
<evidence type="ECO:0000256" key="1">
    <source>
        <dbReference type="ARBA" id="ARBA00005361"/>
    </source>
</evidence>
<evidence type="ECO:0000256" key="2">
    <source>
        <dbReference type="SAM" id="MobiDB-lite"/>
    </source>
</evidence>
<feature type="region of interest" description="Disordered" evidence="2">
    <location>
        <begin position="1"/>
        <end position="28"/>
    </location>
</feature>
<dbReference type="GO" id="GO:0045505">
    <property type="term" value="F:dynein intermediate chain binding"/>
    <property type="evidence" value="ECO:0007669"/>
    <property type="project" value="TreeGrafter"/>
</dbReference>
<dbReference type="PANTHER" id="PTHR21255:SF7">
    <property type="entry name" value="DYNEIN LIGHT CHAIN TCTEX-TYPE PROTEIN 2B"/>
    <property type="match status" value="1"/>
</dbReference>
<evidence type="ECO:0000313" key="3">
    <source>
        <dbReference type="EMBL" id="OWF53177.1"/>
    </source>
</evidence>
<proteinExistence type="inferred from homology"/>
<name>A0A210QWQ4_MIZYE</name>
<dbReference type="CDD" id="cd21451">
    <property type="entry name" value="DLC-like_TCTEX1D"/>
    <property type="match status" value="1"/>
</dbReference>
<dbReference type="PANTHER" id="PTHR21255">
    <property type="entry name" value="T-COMPLEX-ASSOCIATED-TESTIS-EXPRESSED 1/ DYNEIN LIGHT CHAIN"/>
    <property type="match status" value="1"/>
</dbReference>
<dbReference type="Gene3D" id="3.30.1140.40">
    <property type="entry name" value="Tctex-1"/>
    <property type="match status" value="1"/>
</dbReference>
<protein>
    <submittedName>
        <fullName evidence="3">Tctex1 domain-containing protein 1-A</fullName>
    </submittedName>
</protein>
<dbReference type="InterPro" id="IPR005334">
    <property type="entry name" value="Tctex-1-like"/>
</dbReference>